<accession>A0A438D0P1</accession>
<organism evidence="2 3">
    <name type="scientific">Vitis vinifera</name>
    <name type="common">Grape</name>
    <dbReference type="NCBI Taxonomy" id="29760"/>
    <lineage>
        <taxon>Eukaryota</taxon>
        <taxon>Viridiplantae</taxon>
        <taxon>Streptophyta</taxon>
        <taxon>Embryophyta</taxon>
        <taxon>Tracheophyta</taxon>
        <taxon>Spermatophyta</taxon>
        <taxon>Magnoliopsida</taxon>
        <taxon>eudicotyledons</taxon>
        <taxon>Gunneridae</taxon>
        <taxon>Pentapetalae</taxon>
        <taxon>rosids</taxon>
        <taxon>Vitales</taxon>
        <taxon>Vitaceae</taxon>
        <taxon>Viteae</taxon>
        <taxon>Vitis</taxon>
    </lineage>
</organism>
<evidence type="ECO:0000256" key="1">
    <source>
        <dbReference type="SAM" id="MobiDB-lite"/>
    </source>
</evidence>
<name>A0A438D0P1_VITVI</name>
<sequence length="244" mass="27078">MGNRGGEQSPQAHMAKQPKTKENSATGLFNRLRCHRPYDLQSQLFIPIPQAQDNKKIAVANGSLATVAGFGDIYITSTLILKNVLHEQGSGRRIGLAKERSGLYHLESSKQTSNNLSSSFLSSSNKDTIWLYHLRLESESSPIPTGVTRNFPQVLKVYSREKAILEQKQVQESNSDPGNEITIRSDPPLHTQPGETSTNSTDNLDLNLPIVVRKGPENALTDHSIHYHAIVFLSTYHQPTRISL</sequence>
<dbReference type="EMBL" id="QGNW01001866">
    <property type="protein sequence ID" value="RVW29024.1"/>
    <property type="molecule type" value="Genomic_DNA"/>
</dbReference>
<dbReference type="AlphaFoldDB" id="A0A438D0P1"/>
<reference evidence="2 3" key="1">
    <citation type="journal article" date="2018" name="PLoS Genet.">
        <title>Population sequencing reveals clonal diversity and ancestral inbreeding in the grapevine cultivar Chardonnay.</title>
        <authorList>
            <person name="Roach M.J."/>
            <person name="Johnson D.L."/>
            <person name="Bohlmann J."/>
            <person name="van Vuuren H.J."/>
            <person name="Jones S.J."/>
            <person name="Pretorius I.S."/>
            <person name="Schmidt S.A."/>
            <person name="Borneman A.R."/>
        </authorList>
    </citation>
    <scope>NUCLEOTIDE SEQUENCE [LARGE SCALE GENOMIC DNA]</scope>
    <source>
        <strain evidence="3">cv. Chardonnay</strain>
        <tissue evidence="2">Leaf</tissue>
    </source>
</reference>
<feature type="region of interest" description="Disordered" evidence="1">
    <location>
        <begin position="167"/>
        <end position="203"/>
    </location>
</feature>
<feature type="compositionally biased region" description="Polar residues" evidence="1">
    <location>
        <begin position="193"/>
        <end position="203"/>
    </location>
</feature>
<evidence type="ECO:0000313" key="3">
    <source>
        <dbReference type="Proteomes" id="UP000288805"/>
    </source>
</evidence>
<evidence type="ECO:0000313" key="2">
    <source>
        <dbReference type="EMBL" id="RVW29024.1"/>
    </source>
</evidence>
<proteinExistence type="predicted"/>
<gene>
    <name evidence="2" type="ORF">CK203_088899</name>
</gene>
<feature type="region of interest" description="Disordered" evidence="1">
    <location>
        <begin position="1"/>
        <end position="23"/>
    </location>
</feature>
<dbReference type="Proteomes" id="UP000288805">
    <property type="component" value="Unassembled WGS sequence"/>
</dbReference>
<comment type="caution">
    <text evidence="2">The sequence shown here is derived from an EMBL/GenBank/DDBJ whole genome shotgun (WGS) entry which is preliminary data.</text>
</comment>
<protein>
    <submittedName>
        <fullName evidence="2">Uncharacterized protein</fullName>
    </submittedName>
</protein>
<feature type="compositionally biased region" description="Polar residues" evidence="1">
    <location>
        <begin position="168"/>
        <end position="177"/>
    </location>
</feature>
<feature type="compositionally biased region" description="Polar residues" evidence="1">
    <location>
        <begin position="1"/>
        <end position="11"/>
    </location>
</feature>